<dbReference type="AlphaFoldDB" id="A0A4C1WBR3"/>
<protein>
    <submittedName>
        <fullName evidence="1">Uncharacterized protein</fullName>
    </submittedName>
</protein>
<sequence length="116" mass="13104">MNPLTYLVKNLVSTKHHRVTNISGVRDLPYGSSFNLNTSLPQSRGVTDTLRCVRHARVPNPNGTSAYGTRPLAINYHGMPAFSLRLRDFYLPVALDLYNTLDVLVRKPIEAQMNFF</sequence>
<dbReference type="EMBL" id="BGZK01000525">
    <property type="protein sequence ID" value="GBP48493.1"/>
    <property type="molecule type" value="Genomic_DNA"/>
</dbReference>
<keyword evidence="2" id="KW-1185">Reference proteome</keyword>
<organism evidence="1 2">
    <name type="scientific">Eumeta variegata</name>
    <name type="common">Bagworm moth</name>
    <name type="synonym">Eumeta japonica</name>
    <dbReference type="NCBI Taxonomy" id="151549"/>
    <lineage>
        <taxon>Eukaryota</taxon>
        <taxon>Metazoa</taxon>
        <taxon>Ecdysozoa</taxon>
        <taxon>Arthropoda</taxon>
        <taxon>Hexapoda</taxon>
        <taxon>Insecta</taxon>
        <taxon>Pterygota</taxon>
        <taxon>Neoptera</taxon>
        <taxon>Endopterygota</taxon>
        <taxon>Lepidoptera</taxon>
        <taxon>Glossata</taxon>
        <taxon>Ditrysia</taxon>
        <taxon>Tineoidea</taxon>
        <taxon>Psychidae</taxon>
        <taxon>Oiketicinae</taxon>
        <taxon>Eumeta</taxon>
    </lineage>
</organism>
<dbReference type="Proteomes" id="UP000299102">
    <property type="component" value="Unassembled WGS sequence"/>
</dbReference>
<gene>
    <name evidence="1" type="ORF">EVAR_16162_1</name>
</gene>
<evidence type="ECO:0000313" key="2">
    <source>
        <dbReference type="Proteomes" id="UP000299102"/>
    </source>
</evidence>
<evidence type="ECO:0000313" key="1">
    <source>
        <dbReference type="EMBL" id="GBP48493.1"/>
    </source>
</evidence>
<accession>A0A4C1WBR3</accession>
<reference evidence="1 2" key="1">
    <citation type="journal article" date="2019" name="Commun. Biol.">
        <title>The bagworm genome reveals a unique fibroin gene that provides high tensile strength.</title>
        <authorList>
            <person name="Kono N."/>
            <person name="Nakamura H."/>
            <person name="Ohtoshi R."/>
            <person name="Tomita M."/>
            <person name="Numata K."/>
            <person name="Arakawa K."/>
        </authorList>
    </citation>
    <scope>NUCLEOTIDE SEQUENCE [LARGE SCALE GENOMIC DNA]</scope>
</reference>
<comment type="caution">
    <text evidence="1">The sequence shown here is derived from an EMBL/GenBank/DDBJ whole genome shotgun (WGS) entry which is preliminary data.</text>
</comment>
<proteinExistence type="predicted"/>
<name>A0A4C1WBR3_EUMVA</name>